<dbReference type="GO" id="GO:0015031">
    <property type="term" value="P:protein transport"/>
    <property type="evidence" value="ECO:0007669"/>
    <property type="project" value="UniProtKB-KW"/>
</dbReference>
<comment type="caution">
    <text evidence="10">Lacks conserved residue(s) required for the propagation of feature annotation.</text>
</comment>
<organism evidence="12">
    <name type="scientific">Clastoptera arizonana</name>
    <name type="common">Arizona spittle bug</name>
    <dbReference type="NCBI Taxonomy" id="38151"/>
    <lineage>
        <taxon>Eukaryota</taxon>
        <taxon>Metazoa</taxon>
        <taxon>Ecdysozoa</taxon>
        <taxon>Arthropoda</taxon>
        <taxon>Hexapoda</taxon>
        <taxon>Insecta</taxon>
        <taxon>Pterygota</taxon>
        <taxon>Neoptera</taxon>
        <taxon>Paraneoptera</taxon>
        <taxon>Hemiptera</taxon>
        <taxon>Auchenorrhyncha</taxon>
        <taxon>Cercopoidea</taxon>
        <taxon>Clastopteridae</taxon>
        <taxon>Clastoptera</taxon>
    </lineage>
</organism>
<keyword evidence="4 10" id="KW-0812">Transmembrane</keyword>
<dbReference type="InterPro" id="IPR029058">
    <property type="entry name" value="AB_hydrolase_fold"/>
</dbReference>
<evidence type="ECO:0000256" key="5">
    <source>
        <dbReference type="ARBA" id="ARBA00022801"/>
    </source>
</evidence>
<evidence type="ECO:0000259" key="11">
    <source>
        <dbReference type="Pfam" id="PF07819"/>
    </source>
</evidence>
<dbReference type="GO" id="GO:0050185">
    <property type="term" value="F:phosphatidylinositol deacylase activity"/>
    <property type="evidence" value="ECO:0007669"/>
    <property type="project" value="TreeGrafter"/>
</dbReference>
<proteinExistence type="inferred from homology"/>
<dbReference type="InterPro" id="IPR012908">
    <property type="entry name" value="PGAP1-ab_dom-like"/>
</dbReference>
<evidence type="ECO:0000256" key="6">
    <source>
        <dbReference type="ARBA" id="ARBA00022824"/>
    </source>
</evidence>
<protein>
    <recommendedName>
        <fullName evidence="10">GPI inositol-deacylase</fullName>
        <ecNumber evidence="10">3.1.-.-</ecNumber>
    </recommendedName>
</protein>
<evidence type="ECO:0000256" key="8">
    <source>
        <dbReference type="ARBA" id="ARBA00022989"/>
    </source>
</evidence>
<comment type="similarity">
    <text evidence="2 10">Belongs to the GPI inositol-deacylase family.</text>
</comment>
<evidence type="ECO:0000256" key="3">
    <source>
        <dbReference type="ARBA" id="ARBA00022448"/>
    </source>
</evidence>
<evidence type="ECO:0000313" key="12">
    <source>
        <dbReference type="EMBL" id="JAS15604.1"/>
    </source>
</evidence>
<keyword evidence="3 10" id="KW-0813">Transport</keyword>
<feature type="domain" description="GPI inositol-deacylase PGAP1-like alpha/beta" evidence="11">
    <location>
        <begin position="93"/>
        <end position="302"/>
    </location>
</feature>
<dbReference type="Gene3D" id="3.40.50.1820">
    <property type="entry name" value="alpha/beta hydrolase"/>
    <property type="match status" value="1"/>
</dbReference>
<dbReference type="PANTHER" id="PTHR15495">
    <property type="entry name" value="NEGATIVE REGULATOR OF VESICLE FORMATION-RELATED"/>
    <property type="match status" value="1"/>
</dbReference>
<evidence type="ECO:0000256" key="10">
    <source>
        <dbReference type="RuleBase" id="RU365011"/>
    </source>
</evidence>
<keyword evidence="9 10" id="KW-0472">Membrane</keyword>
<keyword evidence="6 10" id="KW-0256">Endoplasmic reticulum</keyword>
<feature type="transmembrane region" description="Helical" evidence="10">
    <location>
        <begin position="6"/>
        <end position="32"/>
    </location>
</feature>
<gene>
    <name evidence="12" type="ORF">g.37712</name>
</gene>
<sequence>MVFQNLFPFALGSGFAKASIISLLFYLLSFIVGYTQIRIRSREINNCEMTYMYEYPQFVRISLPPNITTNYRRYGLYAYAEGRFIDKARQMKFDGIPVLFIPGHSGSYKQVRSLASVSLRKSLGSRTPYHFDFFTIDLNEEYSGLFGGVLKDQTRFILHAIQHIFSLYKKNEPDSIVLFGHSMGGVLAKGLFLEPDFMKNRVRLLITLATPHSPVVLLDKMSAYYYQSIRMNWPSEDMDSLTMISVGGGSRDLPVSSALTVAKEADINILSTGVSGAWVNTDHLAILWCKQLVIVLIRAIFDSVDLKSLQISKDKELVKKIFQYHLVDRSAGKQYSTSQHPSKIVFWNSKSHPGDWIEPLNKQMSIEKPFGVNRATYYMLRIVEQNKHQILSISAYNHKGRDWIFACNANSVFDNMRLW</sequence>
<dbReference type="GO" id="GO:0006888">
    <property type="term" value="P:endoplasmic reticulum to Golgi vesicle-mediated transport"/>
    <property type="evidence" value="ECO:0007669"/>
    <property type="project" value="TreeGrafter"/>
</dbReference>
<dbReference type="InterPro" id="IPR039529">
    <property type="entry name" value="PGAP1/BST1"/>
</dbReference>
<evidence type="ECO:0000256" key="1">
    <source>
        <dbReference type="ARBA" id="ARBA00004477"/>
    </source>
</evidence>
<reference evidence="12" key="1">
    <citation type="submission" date="2015-12" db="EMBL/GenBank/DDBJ databases">
        <title>De novo transcriptome assembly of four potential Pierce s Disease insect vectors from Arizona vineyards.</title>
        <authorList>
            <person name="Tassone E.E."/>
        </authorList>
    </citation>
    <scope>NUCLEOTIDE SEQUENCE</scope>
</reference>
<keyword evidence="8 10" id="KW-1133">Transmembrane helix</keyword>
<evidence type="ECO:0000256" key="9">
    <source>
        <dbReference type="ARBA" id="ARBA00023136"/>
    </source>
</evidence>
<comment type="subcellular location">
    <subcellularLocation>
        <location evidence="1">Endoplasmic reticulum membrane</location>
        <topology evidence="1">Multi-pass membrane protein</topology>
    </subcellularLocation>
</comment>
<accession>A0A1B6CQG4</accession>
<dbReference type="Pfam" id="PF07819">
    <property type="entry name" value="PGAP1"/>
    <property type="match status" value="1"/>
</dbReference>
<keyword evidence="7 10" id="KW-0653">Protein transport</keyword>
<dbReference type="EMBL" id="GEDC01021694">
    <property type="protein sequence ID" value="JAS15604.1"/>
    <property type="molecule type" value="Transcribed_RNA"/>
</dbReference>
<dbReference type="GO" id="GO:0005789">
    <property type="term" value="C:endoplasmic reticulum membrane"/>
    <property type="evidence" value="ECO:0007669"/>
    <property type="project" value="UniProtKB-SubCell"/>
</dbReference>
<evidence type="ECO:0000256" key="4">
    <source>
        <dbReference type="ARBA" id="ARBA00022692"/>
    </source>
</evidence>
<dbReference type="PANTHER" id="PTHR15495:SF7">
    <property type="entry name" value="GPI INOSITOL-DEACYLASE"/>
    <property type="match status" value="1"/>
</dbReference>
<dbReference type="SUPFAM" id="SSF53474">
    <property type="entry name" value="alpha/beta-Hydrolases"/>
    <property type="match status" value="1"/>
</dbReference>
<name>A0A1B6CQG4_9HEMI</name>
<evidence type="ECO:0000256" key="7">
    <source>
        <dbReference type="ARBA" id="ARBA00022927"/>
    </source>
</evidence>
<comment type="function">
    <text evidence="10">Involved in inositol deacylation of GPI-anchored proteins which plays important roles in the quality control and ER-associated degradation of GPI-anchored proteins.</text>
</comment>
<evidence type="ECO:0000256" key="2">
    <source>
        <dbReference type="ARBA" id="ARBA00006931"/>
    </source>
</evidence>
<dbReference type="EC" id="3.1.-.-" evidence="10"/>
<dbReference type="AlphaFoldDB" id="A0A1B6CQG4"/>
<dbReference type="GO" id="GO:0006505">
    <property type="term" value="P:GPI anchor metabolic process"/>
    <property type="evidence" value="ECO:0007669"/>
    <property type="project" value="TreeGrafter"/>
</dbReference>
<keyword evidence="5 10" id="KW-0378">Hydrolase</keyword>